<sequence length="121" mass="13703">MTKIRIHWLDGAKIYNSVEEAAKDMRGRGLKIQDKSGTGPPPLKEKIQRALPWQRVGKERRTDCRPTTTEDTGRNAGNRAKERIRIRKALLPSTFLDIQEICFGVVGAIQYKLNSINISTI</sequence>
<keyword evidence="3" id="KW-1185">Reference proteome</keyword>
<evidence type="ECO:0000313" key="3">
    <source>
        <dbReference type="Proteomes" id="UP001482620"/>
    </source>
</evidence>
<evidence type="ECO:0008006" key="4">
    <source>
        <dbReference type="Google" id="ProtNLM"/>
    </source>
</evidence>
<protein>
    <recommendedName>
        <fullName evidence="4">Transposase</fullName>
    </recommendedName>
</protein>
<evidence type="ECO:0000256" key="1">
    <source>
        <dbReference type="SAM" id="MobiDB-lite"/>
    </source>
</evidence>
<accession>A0ABV0UDL9</accession>
<dbReference type="Proteomes" id="UP001482620">
    <property type="component" value="Unassembled WGS sequence"/>
</dbReference>
<reference evidence="2 3" key="1">
    <citation type="submission" date="2021-06" db="EMBL/GenBank/DDBJ databases">
        <authorList>
            <person name="Palmer J.M."/>
        </authorList>
    </citation>
    <scope>NUCLEOTIDE SEQUENCE [LARGE SCALE GENOMIC DNA]</scope>
    <source>
        <strain evidence="3">if_2019</strain>
        <tissue evidence="2">Muscle</tissue>
    </source>
</reference>
<gene>
    <name evidence="2" type="ORF">ILYODFUR_038689</name>
</gene>
<name>A0ABV0UDL9_9TELE</name>
<feature type="region of interest" description="Disordered" evidence="1">
    <location>
        <begin position="57"/>
        <end position="79"/>
    </location>
</feature>
<organism evidence="2 3">
    <name type="scientific">Ilyodon furcidens</name>
    <name type="common">goldbreast splitfin</name>
    <dbReference type="NCBI Taxonomy" id="33524"/>
    <lineage>
        <taxon>Eukaryota</taxon>
        <taxon>Metazoa</taxon>
        <taxon>Chordata</taxon>
        <taxon>Craniata</taxon>
        <taxon>Vertebrata</taxon>
        <taxon>Euteleostomi</taxon>
        <taxon>Actinopterygii</taxon>
        <taxon>Neopterygii</taxon>
        <taxon>Teleostei</taxon>
        <taxon>Neoteleostei</taxon>
        <taxon>Acanthomorphata</taxon>
        <taxon>Ovalentaria</taxon>
        <taxon>Atherinomorphae</taxon>
        <taxon>Cyprinodontiformes</taxon>
        <taxon>Goodeidae</taxon>
        <taxon>Ilyodon</taxon>
    </lineage>
</organism>
<comment type="caution">
    <text evidence="2">The sequence shown here is derived from an EMBL/GenBank/DDBJ whole genome shotgun (WGS) entry which is preliminary data.</text>
</comment>
<proteinExistence type="predicted"/>
<evidence type="ECO:0000313" key="2">
    <source>
        <dbReference type="EMBL" id="MEQ2242697.1"/>
    </source>
</evidence>
<dbReference type="EMBL" id="JAHRIQ010067902">
    <property type="protein sequence ID" value="MEQ2242697.1"/>
    <property type="molecule type" value="Genomic_DNA"/>
</dbReference>